<dbReference type="Proteomes" id="UP000504638">
    <property type="component" value="Unplaced"/>
</dbReference>
<evidence type="ECO:0000313" key="5">
    <source>
        <dbReference type="RefSeq" id="XP_033537372.1"/>
    </source>
</evidence>
<feature type="compositionally biased region" description="Gly residues" evidence="1">
    <location>
        <begin position="83"/>
        <end position="98"/>
    </location>
</feature>
<dbReference type="RefSeq" id="XP_033537372.1">
    <property type="nucleotide sequence ID" value="XM_033681029.1"/>
</dbReference>
<evidence type="ECO:0000313" key="4">
    <source>
        <dbReference type="Proteomes" id="UP000504638"/>
    </source>
</evidence>
<feature type="compositionally biased region" description="Gly residues" evidence="1">
    <location>
        <begin position="55"/>
        <end position="73"/>
    </location>
</feature>
<feature type="signal peptide" evidence="2">
    <location>
        <begin position="1"/>
        <end position="16"/>
    </location>
</feature>
<keyword evidence="4" id="KW-1185">Reference proteome</keyword>
<evidence type="ECO:0000313" key="3">
    <source>
        <dbReference type="EMBL" id="KAF1815741.1"/>
    </source>
</evidence>
<protein>
    <recommendedName>
        <fullName evidence="6">Concanavalin A-like lectin/glucanase</fullName>
    </recommendedName>
</protein>
<name>A0A6G1GCW7_9PEZI</name>
<reference evidence="5" key="2">
    <citation type="submission" date="2020-04" db="EMBL/GenBank/DDBJ databases">
        <authorList>
            <consortium name="NCBI Genome Project"/>
        </authorList>
    </citation>
    <scope>NUCLEOTIDE SEQUENCE</scope>
    <source>
        <strain evidence="5">CBS 781.70</strain>
    </source>
</reference>
<organism evidence="3">
    <name type="scientific">Eremomyces bilateralis CBS 781.70</name>
    <dbReference type="NCBI Taxonomy" id="1392243"/>
    <lineage>
        <taxon>Eukaryota</taxon>
        <taxon>Fungi</taxon>
        <taxon>Dikarya</taxon>
        <taxon>Ascomycota</taxon>
        <taxon>Pezizomycotina</taxon>
        <taxon>Dothideomycetes</taxon>
        <taxon>Dothideomycetes incertae sedis</taxon>
        <taxon>Eremomycetales</taxon>
        <taxon>Eremomycetaceae</taxon>
        <taxon>Eremomyces</taxon>
    </lineage>
</organism>
<dbReference type="AlphaFoldDB" id="A0A6G1GCW7"/>
<reference evidence="5" key="3">
    <citation type="submission" date="2025-04" db="UniProtKB">
        <authorList>
            <consortium name="RefSeq"/>
        </authorList>
    </citation>
    <scope>IDENTIFICATION</scope>
    <source>
        <strain evidence="5">CBS 781.70</strain>
    </source>
</reference>
<feature type="region of interest" description="Disordered" evidence="1">
    <location>
        <begin position="55"/>
        <end position="112"/>
    </location>
</feature>
<evidence type="ECO:0008006" key="6">
    <source>
        <dbReference type="Google" id="ProtNLM"/>
    </source>
</evidence>
<sequence length="412" mass="42862">MRSFSLLLTTTRLVAAAPQLFGGSGLSGGLSSLFGGLGGSSGGLGSLGGSSGGLGGLGGSSSSSSGGGGGGDDMAGMDMGSSGSSGGMDGMDMGGSGSSGAAPTTDGPLPEGAFIEKSLETTKVPGTQIVEMKYGPYSIGPMGMLENRIDANVKVPCTNCFITGIQADLYDDSGKSVNIDQGAWLHHMVLSLMGLGNKDLVCPVMIGTQRIFASGNERTPVRINGKYKYGIKVGAGDSMMLLYDLVNDLDKKRNYYIVMKYETTTDREYKAVSMAWLDVTGNCGTSSVKPRNGQYDLQNSGWTSSVSGRLLSATGHVHDGGKVVKLYKNGEVICTSDQIYGRRVGYTEGQDAMNPGLTHISDTTSCIDFGDVRSGDKLKIVATYDTEAHALNKMMDGEEQEIMGISQVYIGS</sequence>
<accession>A0A6G1GCW7</accession>
<keyword evidence="2" id="KW-0732">Signal</keyword>
<dbReference type="GeneID" id="54421599"/>
<reference evidence="3 5" key="1">
    <citation type="submission" date="2020-01" db="EMBL/GenBank/DDBJ databases">
        <authorList>
            <consortium name="DOE Joint Genome Institute"/>
            <person name="Haridas S."/>
            <person name="Albert R."/>
            <person name="Binder M."/>
            <person name="Bloem J."/>
            <person name="Labutti K."/>
            <person name="Salamov A."/>
            <person name="Andreopoulos B."/>
            <person name="Baker S.E."/>
            <person name="Barry K."/>
            <person name="Bills G."/>
            <person name="Bluhm B.H."/>
            <person name="Cannon C."/>
            <person name="Castanera R."/>
            <person name="Culley D.E."/>
            <person name="Daum C."/>
            <person name="Ezra D."/>
            <person name="Gonzalez J.B."/>
            <person name="Henrissat B."/>
            <person name="Kuo A."/>
            <person name="Liang C."/>
            <person name="Lipzen A."/>
            <person name="Lutzoni F."/>
            <person name="Magnuson J."/>
            <person name="Mondo S."/>
            <person name="Nolan M."/>
            <person name="Ohm R."/>
            <person name="Pangilinan J."/>
            <person name="Park H.-J."/>
            <person name="Ramirez L."/>
            <person name="Alfaro M."/>
            <person name="Sun H."/>
            <person name="Tritt A."/>
            <person name="Yoshinaga Y."/>
            <person name="Zwiers L.-H."/>
            <person name="Turgeon B.G."/>
            <person name="Goodwin S.B."/>
            <person name="Spatafora J.W."/>
            <person name="Crous P.W."/>
            <person name="Grigoriev I.V."/>
        </authorList>
    </citation>
    <scope>NUCLEOTIDE SEQUENCE</scope>
    <source>
        <strain evidence="3 5">CBS 781.70</strain>
    </source>
</reference>
<proteinExistence type="predicted"/>
<gene>
    <name evidence="3 5" type="ORF">P152DRAFT_471140</name>
</gene>
<dbReference type="EMBL" id="ML975151">
    <property type="protein sequence ID" value="KAF1815741.1"/>
    <property type="molecule type" value="Genomic_DNA"/>
</dbReference>
<evidence type="ECO:0000256" key="1">
    <source>
        <dbReference type="SAM" id="MobiDB-lite"/>
    </source>
</evidence>
<evidence type="ECO:0000256" key="2">
    <source>
        <dbReference type="SAM" id="SignalP"/>
    </source>
</evidence>
<feature type="chain" id="PRO_5044632007" description="Concanavalin A-like lectin/glucanase" evidence="2">
    <location>
        <begin position="17"/>
        <end position="412"/>
    </location>
</feature>
<dbReference type="OrthoDB" id="4142625at2759"/>